<accession>A0ABR4HTW8</accession>
<organism evidence="1 2">
    <name type="scientific">Aspergillus granulosus</name>
    <dbReference type="NCBI Taxonomy" id="176169"/>
    <lineage>
        <taxon>Eukaryota</taxon>
        <taxon>Fungi</taxon>
        <taxon>Dikarya</taxon>
        <taxon>Ascomycota</taxon>
        <taxon>Pezizomycotina</taxon>
        <taxon>Eurotiomycetes</taxon>
        <taxon>Eurotiomycetidae</taxon>
        <taxon>Eurotiales</taxon>
        <taxon>Aspergillaceae</taxon>
        <taxon>Aspergillus</taxon>
        <taxon>Aspergillus subgen. Nidulantes</taxon>
    </lineage>
</organism>
<evidence type="ECO:0000313" key="1">
    <source>
        <dbReference type="EMBL" id="KAL2818905.1"/>
    </source>
</evidence>
<evidence type="ECO:0000313" key="2">
    <source>
        <dbReference type="Proteomes" id="UP001610334"/>
    </source>
</evidence>
<protein>
    <submittedName>
        <fullName evidence="1">Uncharacterized protein</fullName>
    </submittedName>
</protein>
<proteinExistence type="predicted"/>
<comment type="caution">
    <text evidence="1">The sequence shown here is derived from an EMBL/GenBank/DDBJ whole genome shotgun (WGS) entry which is preliminary data.</text>
</comment>
<dbReference type="EMBL" id="JBFXLT010000012">
    <property type="protein sequence ID" value="KAL2818905.1"/>
    <property type="molecule type" value="Genomic_DNA"/>
</dbReference>
<reference evidence="1 2" key="1">
    <citation type="submission" date="2024-07" db="EMBL/GenBank/DDBJ databases">
        <title>Section-level genome sequencing and comparative genomics of Aspergillus sections Usti and Cavernicolus.</title>
        <authorList>
            <consortium name="Lawrence Berkeley National Laboratory"/>
            <person name="Nybo J.L."/>
            <person name="Vesth T.C."/>
            <person name="Theobald S."/>
            <person name="Frisvad J.C."/>
            <person name="Larsen T.O."/>
            <person name="Kjaerboelling I."/>
            <person name="Rothschild-Mancinelli K."/>
            <person name="Lyhne E.K."/>
            <person name="Kogle M.E."/>
            <person name="Barry K."/>
            <person name="Clum A."/>
            <person name="Na H."/>
            <person name="Ledsgaard L."/>
            <person name="Lin J."/>
            <person name="Lipzen A."/>
            <person name="Kuo A."/>
            <person name="Riley R."/>
            <person name="Mondo S."/>
            <person name="Labutti K."/>
            <person name="Haridas S."/>
            <person name="Pangalinan J."/>
            <person name="Salamov A.A."/>
            <person name="Simmons B.A."/>
            <person name="Magnuson J.K."/>
            <person name="Chen J."/>
            <person name="Drula E."/>
            <person name="Henrissat B."/>
            <person name="Wiebenga A."/>
            <person name="Lubbers R.J."/>
            <person name="Gomes A.C."/>
            <person name="Makela M.R."/>
            <person name="Stajich J."/>
            <person name="Grigoriev I.V."/>
            <person name="Mortensen U.H."/>
            <person name="De Vries R.P."/>
            <person name="Baker S.E."/>
            <person name="Andersen M.R."/>
        </authorList>
    </citation>
    <scope>NUCLEOTIDE SEQUENCE [LARGE SCALE GENOMIC DNA]</scope>
    <source>
        <strain evidence="1 2">CBS 588.65</strain>
    </source>
</reference>
<keyword evidence="2" id="KW-1185">Reference proteome</keyword>
<sequence>MKLPFSTRRGGWKLELRADPKLGAMGRAGKMELRHLLYFPRLINLQEQIPTTLFPVRQVLDSAVQTQGRRRLFLGGFCFPSLLEGLMAVSAGCNCTVPGVVGCGPFAVSQGVGLLNEYNDDWHRYSLQSKGSEDQNLLRSQDGFPWFQADGLEVVTVPARRQRKLSLPKSRHAAVLSLWLSAAGI</sequence>
<name>A0ABR4HTW8_9EURO</name>
<gene>
    <name evidence="1" type="ORF">BJX63DRAFT_46748</name>
</gene>
<dbReference type="Proteomes" id="UP001610334">
    <property type="component" value="Unassembled WGS sequence"/>
</dbReference>